<gene>
    <name evidence="2" type="ORF">AVDCRST_MAG93-8283</name>
</gene>
<organism evidence="2">
    <name type="scientific">uncultured Chloroflexia bacterium</name>
    <dbReference type="NCBI Taxonomy" id="1672391"/>
    <lineage>
        <taxon>Bacteria</taxon>
        <taxon>Bacillati</taxon>
        <taxon>Chloroflexota</taxon>
        <taxon>Chloroflexia</taxon>
        <taxon>environmental samples</taxon>
    </lineage>
</organism>
<reference evidence="2" key="1">
    <citation type="submission" date="2020-02" db="EMBL/GenBank/DDBJ databases">
        <authorList>
            <person name="Meier V. D."/>
        </authorList>
    </citation>
    <scope>NUCLEOTIDE SEQUENCE</scope>
    <source>
        <strain evidence="2">AVDCRST_MAG93</strain>
    </source>
</reference>
<name>A0A6J4MUS8_9CHLR</name>
<sequence length="66" mass="7359">GKESKARTGQAWYVERDSDRGNNTSFGKEDNREHVRGSRSVVHAASARPDHDPEAHLLSRNSCLLV</sequence>
<proteinExistence type="predicted"/>
<feature type="compositionally biased region" description="Basic and acidic residues" evidence="1">
    <location>
        <begin position="27"/>
        <end position="36"/>
    </location>
</feature>
<feature type="region of interest" description="Disordered" evidence="1">
    <location>
        <begin position="1"/>
        <end position="66"/>
    </location>
</feature>
<feature type="non-terminal residue" evidence="2">
    <location>
        <position position="66"/>
    </location>
</feature>
<dbReference type="EMBL" id="CADCTR010002790">
    <property type="protein sequence ID" value="CAA9369434.1"/>
    <property type="molecule type" value="Genomic_DNA"/>
</dbReference>
<dbReference type="AlphaFoldDB" id="A0A6J4MUS8"/>
<feature type="compositionally biased region" description="Basic and acidic residues" evidence="1">
    <location>
        <begin position="48"/>
        <end position="57"/>
    </location>
</feature>
<evidence type="ECO:0000313" key="2">
    <source>
        <dbReference type="EMBL" id="CAA9369434.1"/>
    </source>
</evidence>
<feature type="non-terminal residue" evidence="2">
    <location>
        <position position="1"/>
    </location>
</feature>
<accession>A0A6J4MUS8</accession>
<protein>
    <submittedName>
        <fullName evidence="2">Uncharacterized protein</fullName>
    </submittedName>
</protein>
<evidence type="ECO:0000256" key="1">
    <source>
        <dbReference type="SAM" id="MobiDB-lite"/>
    </source>
</evidence>